<feature type="transmembrane region" description="Helical" evidence="11">
    <location>
        <begin position="12"/>
        <end position="30"/>
    </location>
</feature>
<evidence type="ECO:0000256" key="1">
    <source>
        <dbReference type="ARBA" id="ARBA00004377"/>
    </source>
</evidence>
<reference evidence="13" key="1">
    <citation type="submission" date="2018-09" db="EMBL/GenBank/DDBJ databases">
        <authorList>
            <person name="Zhu H."/>
        </authorList>
    </citation>
    <scope>NUCLEOTIDE SEQUENCE [LARGE SCALE GENOMIC DNA]</scope>
    <source>
        <strain evidence="13">K2W31S-8</strain>
    </source>
</reference>
<dbReference type="KEGG" id="pcav:D3880_14605"/>
<gene>
    <name evidence="12" type="primary">gspJ</name>
    <name evidence="12" type="ORF">D3880_14605</name>
</gene>
<keyword evidence="8 11" id="KW-1133">Transmembrane helix</keyword>
<dbReference type="InterPro" id="IPR051621">
    <property type="entry name" value="T2SS_protein_J"/>
</dbReference>
<dbReference type="Gene3D" id="2.10.70.20">
    <property type="entry name" value="gspk-gspi-gspj complex like domains"/>
    <property type="match status" value="1"/>
</dbReference>
<dbReference type="InterPro" id="IPR010055">
    <property type="entry name" value="T2SS_protein-GspJ"/>
</dbReference>
<accession>A0A385Z7L8</accession>
<dbReference type="NCBIfam" id="TIGR02532">
    <property type="entry name" value="IV_pilin_GFxxxE"/>
    <property type="match status" value="1"/>
</dbReference>
<organism evidence="12 13">
    <name type="scientific">Pseudomonas cavernae</name>
    <dbReference type="NCBI Taxonomy" id="2320867"/>
    <lineage>
        <taxon>Bacteria</taxon>
        <taxon>Pseudomonadati</taxon>
        <taxon>Pseudomonadota</taxon>
        <taxon>Gammaproteobacteria</taxon>
        <taxon>Pseudomonadales</taxon>
        <taxon>Pseudomonadaceae</taxon>
        <taxon>Pseudomonas</taxon>
    </lineage>
</organism>
<evidence type="ECO:0000256" key="9">
    <source>
        <dbReference type="ARBA" id="ARBA00023136"/>
    </source>
</evidence>
<evidence type="ECO:0000256" key="11">
    <source>
        <dbReference type="SAM" id="Phobius"/>
    </source>
</evidence>
<dbReference type="Proteomes" id="UP000265560">
    <property type="component" value="Chromosome"/>
</dbReference>
<keyword evidence="6" id="KW-0997">Cell inner membrane</keyword>
<evidence type="ECO:0000256" key="3">
    <source>
        <dbReference type="ARBA" id="ARBA00021539"/>
    </source>
</evidence>
<dbReference type="GO" id="GO:0015627">
    <property type="term" value="C:type II protein secretion system complex"/>
    <property type="evidence" value="ECO:0007669"/>
    <property type="project" value="InterPro"/>
</dbReference>
<dbReference type="SUPFAM" id="SSF54523">
    <property type="entry name" value="Pili subunits"/>
    <property type="match status" value="1"/>
</dbReference>
<evidence type="ECO:0000313" key="12">
    <source>
        <dbReference type="EMBL" id="AYC33512.1"/>
    </source>
</evidence>
<keyword evidence="4" id="KW-1003">Cell membrane</keyword>
<dbReference type="NCBIfam" id="TIGR01711">
    <property type="entry name" value="gspJ"/>
    <property type="match status" value="1"/>
</dbReference>
<evidence type="ECO:0000256" key="8">
    <source>
        <dbReference type="ARBA" id="ARBA00022989"/>
    </source>
</evidence>
<dbReference type="PANTHER" id="PTHR39583:SF2">
    <property type="entry name" value="TYPE II SECRETION SYSTEM PROTEIN J"/>
    <property type="match status" value="1"/>
</dbReference>
<dbReference type="InterPro" id="IPR045584">
    <property type="entry name" value="Pilin-like"/>
</dbReference>
<evidence type="ECO:0000256" key="10">
    <source>
        <dbReference type="SAM" id="MobiDB-lite"/>
    </source>
</evidence>
<evidence type="ECO:0000256" key="2">
    <source>
        <dbReference type="ARBA" id="ARBA00011084"/>
    </source>
</evidence>
<dbReference type="Pfam" id="PF11612">
    <property type="entry name" value="T2SSJ"/>
    <property type="match status" value="1"/>
</dbReference>
<evidence type="ECO:0000256" key="5">
    <source>
        <dbReference type="ARBA" id="ARBA00022481"/>
    </source>
</evidence>
<comment type="subcellular location">
    <subcellularLocation>
        <location evidence="1">Cell inner membrane</location>
        <topology evidence="1">Single-pass membrane protein</topology>
    </subcellularLocation>
</comment>
<feature type="region of interest" description="Disordered" evidence="10">
    <location>
        <begin position="201"/>
        <end position="226"/>
    </location>
</feature>
<sequence>MKRARGFTLLELLIAIAIFALLGLGTYRMLHSVLRTDTATREQEQQLRELIRGMAAFERDLLQVVARPVREPYGDPRPALIGEGGDSPALEFTRTGWRNPVGTPRSRLQRVRWQLSGEQWLRRYWLVLDQAQDSQPQVQQALNGVTRFSLRYLDHEGQWSDAWPPGETSSDEGLQQLPKAVEMVIEHRRYGQLRRLLRLPDSAKKNEEVPADGEQPEPDAEGEAGS</sequence>
<feature type="compositionally biased region" description="Acidic residues" evidence="10">
    <location>
        <begin position="209"/>
        <end position="226"/>
    </location>
</feature>
<dbReference type="EMBL" id="CP032419">
    <property type="protein sequence ID" value="AYC33512.1"/>
    <property type="molecule type" value="Genomic_DNA"/>
</dbReference>
<name>A0A385Z7L8_9PSED</name>
<dbReference type="Gene3D" id="3.10.610.10">
    <property type="entry name" value="GSPII I/J protein-like"/>
    <property type="match status" value="1"/>
</dbReference>
<dbReference type="GO" id="GO:0005886">
    <property type="term" value="C:plasma membrane"/>
    <property type="evidence" value="ECO:0007669"/>
    <property type="project" value="UniProtKB-SubCell"/>
</dbReference>
<keyword evidence="13" id="KW-1185">Reference proteome</keyword>
<dbReference type="GO" id="GO:0015628">
    <property type="term" value="P:protein secretion by the type II secretion system"/>
    <property type="evidence" value="ECO:0007669"/>
    <property type="project" value="InterPro"/>
</dbReference>
<protein>
    <recommendedName>
        <fullName evidence="3">Type II secretion system protein J</fullName>
    </recommendedName>
</protein>
<comment type="similarity">
    <text evidence="2">Belongs to the GSP J family.</text>
</comment>
<proteinExistence type="inferred from homology"/>
<keyword evidence="9 11" id="KW-0472">Membrane</keyword>
<evidence type="ECO:0000256" key="4">
    <source>
        <dbReference type="ARBA" id="ARBA00022475"/>
    </source>
</evidence>
<keyword evidence="5" id="KW-0488">Methylation</keyword>
<dbReference type="AlphaFoldDB" id="A0A385Z7L8"/>
<dbReference type="RefSeq" id="WP_119894167.1">
    <property type="nucleotide sequence ID" value="NZ_CP032419.1"/>
</dbReference>
<evidence type="ECO:0000313" key="13">
    <source>
        <dbReference type="Proteomes" id="UP000265560"/>
    </source>
</evidence>
<evidence type="ECO:0000256" key="7">
    <source>
        <dbReference type="ARBA" id="ARBA00022692"/>
    </source>
</evidence>
<dbReference type="InterPro" id="IPR012902">
    <property type="entry name" value="N_methyl_site"/>
</dbReference>
<dbReference type="OrthoDB" id="9794345at2"/>
<keyword evidence="7 11" id="KW-0812">Transmembrane</keyword>
<dbReference type="Pfam" id="PF07963">
    <property type="entry name" value="N_methyl"/>
    <property type="match status" value="1"/>
</dbReference>
<evidence type="ECO:0000256" key="6">
    <source>
        <dbReference type="ARBA" id="ARBA00022519"/>
    </source>
</evidence>
<dbReference type="PANTHER" id="PTHR39583">
    <property type="entry name" value="TYPE II SECRETION SYSTEM PROTEIN J-RELATED"/>
    <property type="match status" value="1"/>
</dbReference>